<sequence length="147" mass="16666">MRCAVSGRPTRRDVDAGSFFSEKGNKTPLVDDSDHHQFVACNGKILDFWHFDRILKACNVVDGVVVLELPYNVDEEEAEEEEEEDQEEKSKQEGGANTVPDEKQEEEEEVGDDRILVPVYNSEWQKLPYITSMRVKLFTSGLTTPSA</sequence>
<feature type="region of interest" description="Disordered" evidence="1">
    <location>
        <begin position="1"/>
        <end position="27"/>
    </location>
</feature>
<dbReference type="Proteomes" id="UP000001514">
    <property type="component" value="Unassembled WGS sequence"/>
</dbReference>
<evidence type="ECO:0000313" key="3">
    <source>
        <dbReference type="Proteomes" id="UP000001514"/>
    </source>
</evidence>
<gene>
    <name evidence="2" type="ORF">SELMODRAFT_430727</name>
</gene>
<keyword evidence="3" id="KW-1185">Reference proteome</keyword>
<protein>
    <submittedName>
        <fullName evidence="2">Uncharacterized protein</fullName>
    </submittedName>
</protein>
<dbReference type="Gramene" id="EFJ06430">
    <property type="protein sequence ID" value="EFJ06430"/>
    <property type="gene ID" value="SELMODRAFT_430727"/>
</dbReference>
<accession>D8TAB6</accession>
<dbReference type="HOGENOM" id="CLU_1771272_0_0_1"/>
<reference evidence="2 3" key="1">
    <citation type="journal article" date="2011" name="Science">
        <title>The Selaginella genome identifies genetic changes associated with the evolution of vascular plants.</title>
        <authorList>
            <person name="Banks J.A."/>
            <person name="Nishiyama T."/>
            <person name="Hasebe M."/>
            <person name="Bowman J.L."/>
            <person name="Gribskov M."/>
            <person name="dePamphilis C."/>
            <person name="Albert V.A."/>
            <person name="Aono N."/>
            <person name="Aoyama T."/>
            <person name="Ambrose B.A."/>
            <person name="Ashton N.W."/>
            <person name="Axtell M.J."/>
            <person name="Barker E."/>
            <person name="Barker M.S."/>
            <person name="Bennetzen J.L."/>
            <person name="Bonawitz N.D."/>
            <person name="Chapple C."/>
            <person name="Cheng C."/>
            <person name="Correa L.G."/>
            <person name="Dacre M."/>
            <person name="DeBarry J."/>
            <person name="Dreyer I."/>
            <person name="Elias M."/>
            <person name="Engstrom E.M."/>
            <person name="Estelle M."/>
            <person name="Feng L."/>
            <person name="Finet C."/>
            <person name="Floyd S.K."/>
            <person name="Frommer W.B."/>
            <person name="Fujita T."/>
            <person name="Gramzow L."/>
            <person name="Gutensohn M."/>
            <person name="Harholt J."/>
            <person name="Hattori M."/>
            <person name="Heyl A."/>
            <person name="Hirai T."/>
            <person name="Hiwatashi Y."/>
            <person name="Ishikawa M."/>
            <person name="Iwata M."/>
            <person name="Karol K.G."/>
            <person name="Koehler B."/>
            <person name="Kolukisaoglu U."/>
            <person name="Kubo M."/>
            <person name="Kurata T."/>
            <person name="Lalonde S."/>
            <person name="Li K."/>
            <person name="Li Y."/>
            <person name="Litt A."/>
            <person name="Lyons E."/>
            <person name="Manning G."/>
            <person name="Maruyama T."/>
            <person name="Michael T.P."/>
            <person name="Mikami K."/>
            <person name="Miyazaki S."/>
            <person name="Morinaga S."/>
            <person name="Murata T."/>
            <person name="Mueller-Roeber B."/>
            <person name="Nelson D.R."/>
            <person name="Obara M."/>
            <person name="Oguri Y."/>
            <person name="Olmstead R.G."/>
            <person name="Onodera N."/>
            <person name="Petersen B.L."/>
            <person name="Pils B."/>
            <person name="Prigge M."/>
            <person name="Rensing S.A."/>
            <person name="Riano-Pachon D.M."/>
            <person name="Roberts A.W."/>
            <person name="Sato Y."/>
            <person name="Scheller H.V."/>
            <person name="Schulz B."/>
            <person name="Schulz C."/>
            <person name="Shakirov E.V."/>
            <person name="Shibagaki N."/>
            <person name="Shinohara N."/>
            <person name="Shippen D.E."/>
            <person name="Soerensen I."/>
            <person name="Sotooka R."/>
            <person name="Sugimoto N."/>
            <person name="Sugita M."/>
            <person name="Sumikawa N."/>
            <person name="Tanurdzic M."/>
            <person name="Theissen G."/>
            <person name="Ulvskov P."/>
            <person name="Wakazuki S."/>
            <person name="Weng J.K."/>
            <person name="Willats W.W."/>
            <person name="Wipf D."/>
            <person name="Wolf P.G."/>
            <person name="Yang L."/>
            <person name="Zimmer A.D."/>
            <person name="Zhu Q."/>
            <person name="Mitros T."/>
            <person name="Hellsten U."/>
            <person name="Loque D."/>
            <person name="Otillar R."/>
            <person name="Salamov A."/>
            <person name="Schmutz J."/>
            <person name="Shapiro H."/>
            <person name="Lindquist E."/>
            <person name="Lucas S."/>
            <person name="Rokhsar D."/>
            <person name="Grigoriev I.V."/>
        </authorList>
    </citation>
    <scope>NUCLEOTIDE SEQUENCE [LARGE SCALE GENOMIC DNA]</scope>
</reference>
<proteinExistence type="predicted"/>
<evidence type="ECO:0000313" key="2">
    <source>
        <dbReference type="EMBL" id="EFJ06430.1"/>
    </source>
</evidence>
<dbReference type="EMBL" id="GL377701">
    <property type="protein sequence ID" value="EFJ06430.1"/>
    <property type="molecule type" value="Genomic_DNA"/>
</dbReference>
<dbReference type="AlphaFoldDB" id="D8TAB6"/>
<dbReference type="KEGG" id="smo:SELMODRAFT_430727"/>
<feature type="region of interest" description="Disordered" evidence="1">
    <location>
        <begin position="73"/>
        <end position="114"/>
    </location>
</feature>
<organism evidence="3">
    <name type="scientific">Selaginella moellendorffii</name>
    <name type="common">Spikemoss</name>
    <dbReference type="NCBI Taxonomy" id="88036"/>
    <lineage>
        <taxon>Eukaryota</taxon>
        <taxon>Viridiplantae</taxon>
        <taxon>Streptophyta</taxon>
        <taxon>Embryophyta</taxon>
        <taxon>Tracheophyta</taxon>
        <taxon>Lycopodiopsida</taxon>
        <taxon>Selaginellales</taxon>
        <taxon>Selaginellaceae</taxon>
        <taxon>Selaginella</taxon>
    </lineage>
</organism>
<name>D8TAB6_SELML</name>
<dbReference type="InParanoid" id="D8TAB6"/>
<feature type="compositionally biased region" description="Acidic residues" evidence="1">
    <location>
        <begin position="73"/>
        <end position="87"/>
    </location>
</feature>
<evidence type="ECO:0000256" key="1">
    <source>
        <dbReference type="SAM" id="MobiDB-lite"/>
    </source>
</evidence>